<dbReference type="EMBL" id="GECZ01019661">
    <property type="protein sequence ID" value="JAS50108.1"/>
    <property type="molecule type" value="Transcribed_RNA"/>
</dbReference>
<name>A0A1B6FIS8_9HEMI</name>
<accession>A0A1B6FIS8</accession>
<feature type="non-terminal residue" evidence="1">
    <location>
        <position position="1"/>
    </location>
</feature>
<proteinExistence type="predicted"/>
<dbReference type="PANTHER" id="PTHR10492:SF57">
    <property type="entry name" value="ATP-DEPENDENT DNA HELICASE"/>
    <property type="match status" value="1"/>
</dbReference>
<reference evidence="1" key="1">
    <citation type="submission" date="2015-11" db="EMBL/GenBank/DDBJ databases">
        <title>De novo transcriptome assembly of four potential Pierce s Disease insect vectors from Arizona vineyards.</title>
        <authorList>
            <person name="Tassone E.E."/>
        </authorList>
    </citation>
    <scope>NUCLEOTIDE SEQUENCE</scope>
</reference>
<protein>
    <recommendedName>
        <fullName evidence="2">Helitron helicase-like domain-containing protein</fullName>
    </recommendedName>
</protein>
<evidence type="ECO:0000313" key="1">
    <source>
        <dbReference type="EMBL" id="JAS50108.1"/>
    </source>
</evidence>
<gene>
    <name evidence="1" type="ORF">g.6652</name>
</gene>
<evidence type="ECO:0008006" key="2">
    <source>
        <dbReference type="Google" id="ProtNLM"/>
    </source>
</evidence>
<dbReference type="PANTHER" id="PTHR10492">
    <property type="match status" value="1"/>
</dbReference>
<dbReference type="AlphaFoldDB" id="A0A1B6FIS8"/>
<sequence>EAIWRLHSNDMHEQSHTIIRLAVHEEGYQNVYFHAGNEEHALQNSAEKHTTLTAWFVLNNRDPNARQYLYAEIPQYYRFVSNQWVRRQRCGSKVIGRMYGVAPKDQNRFYLRILLLHIRGAMSFDDIRFYNGTAYNSFKEVAVARGLLHDDAEWHRCLEEMQNSKMPKQLRGLFAYICCFCEPSSPLALWNSFKEKLIEDFQELGADEAENVALQQIDLILRENGFNCASLNLPVPRNNNHHLNNNNNIEYKSVVGAEMYSKLNYGQELVVDEILDSISGNSTDNLFF</sequence>
<organism evidence="1">
    <name type="scientific">Cuerna arida</name>
    <dbReference type="NCBI Taxonomy" id="1464854"/>
    <lineage>
        <taxon>Eukaryota</taxon>
        <taxon>Metazoa</taxon>
        <taxon>Ecdysozoa</taxon>
        <taxon>Arthropoda</taxon>
        <taxon>Hexapoda</taxon>
        <taxon>Insecta</taxon>
        <taxon>Pterygota</taxon>
        <taxon>Neoptera</taxon>
        <taxon>Paraneoptera</taxon>
        <taxon>Hemiptera</taxon>
        <taxon>Auchenorrhyncha</taxon>
        <taxon>Membracoidea</taxon>
        <taxon>Cicadellidae</taxon>
        <taxon>Cicadellinae</taxon>
        <taxon>Proconiini</taxon>
        <taxon>Cuerna</taxon>
    </lineage>
</organism>